<evidence type="ECO:0000313" key="5">
    <source>
        <dbReference type="EMBL" id="AIR10933.1"/>
    </source>
</evidence>
<keyword evidence="3" id="KW-0804">Transcription</keyword>
<dbReference type="GO" id="GO:0003700">
    <property type="term" value="F:DNA-binding transcription factor activity"/>
    <property type="evidence" value="ECO:0007669"/>
    <property type="project" value="TreeGrafter"/>
</dbReference>
<dbReference type="GO" id="GO:0000976">
    <property type="term" value="F:transcription cis-regulatory region binding"/>
    <property type="evidence" value="ECO:0007669"/>
    <property type="project" value="TreeGrafter"/>
</dbReference>
<dbReference type="PANTHER" id="PTHR30146">
    <property type="entry name" value="LACI-RELATED TRANSCRIPTIONAL REPRESSOR"/>
    <property type="match status" value="1"/>
</dbReference>
<evidence type="ECO:0000256" key="3">
    <source>
        <dbReference type="ARBA" id="ARBA00023163"/>
    </source>
</evidence>
<sequence>MTTIRDVAKLAGVSPSTASRAMHDSNLISEKTKKKVRKAMEELNFSPNYAAQSLANRFSKTIGVILPIREESVGNNPFFIQILQGISTICNAHDYIVSLATGQKEEELIQNIDNLINRGNVKNFIFLYSKENDVILEYVKKQKDVFYVIVGKPYDNIESTSYVDNDNIQASSDATNYLINKGHQNICYVYTNLDEMVQDDRYVGYRLAVKEKLFNSYKLNFSSDNREENKEKLLTFIKANPQVKGIVACDDITGLTVQQILIESGIDLEKYEIVTFNNSIYTQIAKPMITAVEIFPRFLGSEAAVLAINNGQKTLDVGTKHIIVPHKIIEH</sequence>
<gene>
    <name evidence="5" type="primary">malR</name>
    <name evidence="5" type="ORF">LSJ_1270c</name>
</gene>
<dbReference type="PROSITE" id="PS00356">
    <property type="entry name" value="HTH_LACI_1"/>
    <property type="match status" value="1"/>
</dbReference>
<dbReference type="SUPFAM" id="SSF47413">
    <property type="entry name" value="lambda repressor-like DNA-binding domains"/>
    <property type="match status" value="1"/>
</dbReference>
<dbReference type="RefSeq" id="WP_044005077.1">
    <property type="nucleotide sequence ID" value="NZ_CP007646.1"/>
</dbReference>
<dbReference type="CDD" id="cd01392">
    <property type="entry name" value="HTH_LacI"/>
    <property type="match status" value="1"/>
</dbReference>
<dbReference type="SUPFAM" id="SSF53822">
    <property type="entry name" value="Periplasmic binding protein-like I"/>
    <property type="match status" value="1"/>
</dbReference>
<dbReference type="PROSITE" id="PS50932">
    <property type="entry name" value="HTH_LACI_2"/>
    <property type="match status" value="1"/>
</dbReference>
<dbReference type="Proteomes" id="UP000029488">
    <property type="component" value="Chromosome"/>
</dbReference>
<dbReference type="Pfam" id="PF00356">
    <property type="entry name" value="LacI"/>
    <property type="match status" value="1"/>
</dbReference>
<organism evidence="5 6">
    <name type="scientific">Ligilactobacillus salivarius</name>
    <dbReference type="NCBI Taxonomy" id="1624"/>
    <lineage>
        <taxon>Bacteria</taxon>
        <taxon>Bacillati</taxon>
        <taxon>Bacillota</taxon>
        <taxon>Bacilli</taxon>
        <taxon>Lactobacillales</taxon>
        <taxon>Lactobacillaceae</taxon>
        <taxon>Ligilactobacillus</taxon>
    </lineage>
</organism>
<keyword evidence="1" id="KW-0805">Transcription regulation</keyword>
<protein>
    <submittedName>
        <fullName evidence="5">Maltose operon transcriptional repressor</fullName>
    </submittedName>
</protein>
<dbReference type="AlphaFoldDB" id="A0A089QGJ0"/>
<dbReference type="CDD" id="cd06294">
    <property type="entry name" value="PBP1_MalR-like"/>
    <property type="match status" value="1"/>
</dbReference>
<accession>A0A089QGJ0</accession>
<dbReference type="InterPro" id="IPR000843">
    <property type="entry name" value="HTH_LacI"/>
</dbReference>
<dbReference type="PANTHER" id="PTHR30146:SF109">
    <property type="entry name" value="HTH-TYPE TRANSCRIPTIONAL REGULATOR GALS"/>
    <property type="match status" value="1"/>
</dbReference>
<dbReference type="Pfam" id="PF00532">
    <property type="entry name" value="Peripla_BP_1"/>
    <property type="match status" value="1"/>
</dbReference>
<proteinExistence type="predicted"/>
<feature type="domain" description="HTH lacI-type" evidence="4">
    <location>
        <begin position="2"/>
        <end position="56"/>
    </location>
</feature>
<evidence type="ECO:0000256" key="2">
    <source>
        <dbReference type="ARBA" id="ARBA00023125"/>
    </source>
</evidence>
<dbReference type="InterPro" id="IPR010982">
    <property type="entry name" value="Lambda_DNA-bd_dom_sf"/>
</dbReference>
<evidence type="ECO:0000256" key="1">
    <source>
        <dbReference type="ARBA" id="ARBA00023015"/>
    </source>
</evidence>
<dbReference type="KEGG" id="lsj:LSJ_1270c"/>
<dbReference type="InterPro" id="IPR028082">
    <property type="entry name" value="Peripla_BP_I"/>
</dbReference>
<dbReference type="InterPro" id="IPR001761">
    <property type="entry name" value="Peripla_BP/Lac1_sug-bd_dom"/>
</dbReference>
<name>A0A089QGJ0_9LACO</name>
<keyword evidence="2" id="KW-0238">DNA-binding</keyword>
<dbReference type="Gene3D" id="1.10.260.40">
    <property type="entry name" value="lambda repressor-like DNA-binding domains"/>
    <property type="match status" value="1"/>
</dbReference>
<dbReference type="Gene3D" id="3.40.50.2300">
    <property type="match status" value="2"/>
</dbReference>
<evidence type="ECO:0000259" key="4">
    <source>
        <dbReference type="PROSITE" id="PS50932"/>
    </source>
</evidence>
<dbReference type="EMBL" id="CP007646">
    <property type="protein sequence ID" value="AIR10933.1"/>
    <property type="molecule type" value="Genomic_DNA"/>
</dbReference>
<reference evidence="5 6" key="1">
    <citation type="journal article" date="2014" name="BMC Genomics">
        <title>Unusual genome complexity in Lactobacillus salivarius JCM1046.</title>
        <authorList>
            <person name="Raftis E.J."/>
            <person name="Forde B.M."/>
            <person name="Claesson M.J."/>
            <person name="O'Toole P.W."/>
        </authorList>
    </citation>
    <scope>NUCLEOTIDE SEQUENCE [LARGE SCALE GENOMIC DNA]</scope>
    <source>
        <strain evidence="5 6">JCM1046</strain>
    </source>
</reference>
<evidence type="ECO:0000313" key="6">
    <source>
        <dbReference type="Proteomes" id="UP000029488"/>
    </source>
</evidence>
<dbReference type="SMART" id="SM00354">
    <property type="entry name" value="HTH_LACI"/>
    <property type="match status" value="1"/>
</dbReference>